<name>Q6NLQ2_ARATH</name>
<dbReference type="AlphaFoldDB" id="Q6NLQ2"/>
<protein>
    <submittedName>
        <fullName evidence="1">At1g48890</fullName>
    </submittedName>
</protein>
<reference evidence="1" key="1">
    <citation type="submission" date="2004-03" db="EMBL/GenBank/DDBJ databases">
        <title>Arabidopsis ORF clones.</title>
        <authorList>
            <person name="Cheuk R."/>
            <person name="Chen H."/>
            <person name="Kim C.J."/>
            <person name="Shinn P."/>
            <person name="Ecker J.R."/>
        </authorList>
    </citation>
    <scope>NUCLEOTIDE SEQUENCE</scope>
</reference>
<sequence>MVPRSPMIGVRSQSLSKSCRSSTVFNFHLPEYLICRSTGLFNLI</sequence>
<proteinExistence type="evidence at transcript level"/>
<organism evidence="1">
    <name type="scientific">Arabidopsis thaliana</name>
    <name type="common">Mouse-ear cress</name>
    <dbReference type="NCBI Taxonomy" id="3702"/>
    <lineage>
        <taxon>Eukaryota</taxon>
        <taxon>Viridiplantae</taxon>
        <taxon>Streptophyta</taxon>
        <taxon>Embryophyta</taxon>
        <taxon>Tracheophyta</taxon>
        <taxon>Spermatophyta</taxon>
        <taxon>Magnoliopsida</taxon>
        <taxon>eudicotyledons</taxon>
        <taxon>Gunneridae</taxon>
        <taxon>Pentapetalae</taxon>
        <taxon>rosids</taxon>
        <taxon>malvids</taxon>
        <taxon>Brassicales</taxon>
        <taxon>Brassicaceae</taxon>
        <taxon>Camelineae</taxon>
        <taxon>Arabidopsis</taxon>
    </lineage>
</organism>
<accession>Q6NLQ2</accession>
<dbReference type="EMBL" id="BT012278">
    <property type="protein sequence ID" value="AAS76765.1"/>
    <property type="molecule type" value="mRNA"/>
</dbReference>
<evidence type="ECO:0000313" key="1">
    <source>
        <dbReference type="EMBL" id="AAS76765.1"/>
    </source>
</evidence>